<comment type="caution">
    <text evidence="7">The sequence shown here is derived from an EMBL/GenBank/DDBJ whole genome shotgun (WGS) entry which is preliminary data.</text>
</comment>
<keyword evidence="2 5" id="KW-0812">Transmembrane</keyword>
<dbReference type="SUPFAM" id="SSF144091">
    <property type="entry name" value="Rhomboid-like"/>
    <property type="match status" value="1"/>
</dbReference>
<dbReference type="GO" id="GO:0004252">
    <property type="term" value="F:serine-type endopeptidase activity"/>
    <property type="evidence" value="ECO:0007669"/>
    <property type="project" value="InterPro"/>
</dbReference>
<proteinExistence type="predicted"/>
<sequence length="228" mass="24119">MRPGYDEPPVHPLPWAVWVIVLPLAAVELWINAGALGLAGGQAGIGWRNLAAQTLALEPQMLDQMLATGRFVPDYAMRLLTYALVHGSFTHALLAIVFVLALGKFVGEVFSGFAVVAIFLLATISGGVIYSLVPGTTAWLLGAYPGAYGLIGAFTYILWARLGQAHANRARAFSLIGFLLGAQLVFGALLGSKPDWIADLGGFIAGFAASALIAPGAGHRLLRLIRQR</sequence>
<feature type="transmembrane region" description="Helical" evidence="5">
    <location>
        <begin position="109"/>
        <end position="133"/>
    </location>
</feature>
<dbReference type="Proteomes" id="UP000239736">
    <property type="component" value="Unassembled WGS sequence"/>
</dbReference>
<dbReference type="EMBL" id="PRDS01000008">
    <property type="protein sequence ID" value="PPB79934.1"/>
    <property type="molecule type" value="Genomic_DNA"/>
</dbReference>
<name>A0A2S5JEL7_9RHOB</name>
<feature type="domain" description="Peptidase S54 rhomboid" evidence="6">
    <location>
        <begin position="76"/>
        <end position="214"/>
    </location>
</feature>
<feature type="transmembrane region" description="Helical" evidence="5">
    <location>
        <begin position="12"/>
        <end position="31"/>
    </location>
</feature>
<reference evidence="7 8" key="1">
    <citation type="submission" date="2018-01" db="EMBL/GenBank/DDBJ databases">
        <title>Genomic Encyclopedia of Archaeal and Bacterial Type Strains, Phase II (KMG-II): from individual species to whole genera.</title>
        <authorList>
            <person name="Goeker M."/>
        </authorList>
    </citation>
    <scope>NUCLEOTIDE SEQUENCE [LARGE SCALE GENOMIC DNA]</scope>
    <source>
        <strain evidence="7 8">DSM 12048</strain>
    </source>
</reference>
<evidence type="ECO:0000256" key="2">
    <source>
        <dbReference type="ARBA" id="ARBA00022692"/>
    </source>
</evidence>
<comment type="subcellular location">
    <subcellularLocation>
        <location evidence="1">Membrane</location>
        <topology evidence="1">Multi-pass membrane protein</topology>
    </subcellularLocation>
</comment>
<dbReference type="AlphaFoldDB" id="A0A2S5JEL7"/>
<dbReference type="OrthoDB" id="7836448at2"/>
<dbReference type="GO" id="GO:0016020">
    <property type="term" value="C:membrane"/>
    <property type="evidence" value="ECO:0007669"/>
    <property type="project" value="UniProtKB-SubCell"/>
</dbReference>
<dbReference type="RefSeq" id="WP_104072133.1">
    <property type="nucleotide sequence ID" value="NZ_PRDS01000008.1"/>
</dbReference>
<keyword evidence="3 5" id="KW-1133">Transmembrane helix</keyword>
<evidence type="ECO:0000256" key="1">
    <source>
        <dbReference type="ARBA" id="ARBA00004141"/>
    </source>
</evidence>
<dbReference type="Pfam" id="PF01694">
    <property type="entry name" value="Rhomboid"/>
    <property type="match status" value="1"/>
</dbReference>
<evidence type="ECO:0000313" key="8">
    <source>
        <dbReference type="Proteomes" id="UP000239736"/>
    </source>
</evidence>
<feature type="transmembrane region" description="Helical" evidence="5">
    <location>
        <begin position="172"/>
        <end position="190"/>
    </location>
</feature>
<feature type="transmembrane region" description="Helical" evidence="5">
    <location>
        <begin position="196"/>
        <end position="218"/>
    </location>
</feature>
<evidence type="ECO:0000313" key="7">
    <source>
        <dbReference type="EMBL" id="PPB79934.1"/>
    </source>
</evidence>
<organism evidence="7 8">
    <name type="scientific">Albidovulum inexpectatum</name>
    <dbReference type="NCBI Taxonomy" id="196587"/>
    <lineage>
        <taxon>Bacteria</taxon>
        <taxon>Pseudomonadati</taxon>
        <taxon>Pseudomonadota</taxon>
        <taxon>Alphaproteobacteria</taxon>
        <taxon>Rhodobacterales</taxon>
        <taxon>Paracoccaceae</taxon>
        <taxon>Albidovulum</taxon>
    </lineage>
</organism>
<feature type="transmembrane region" description="Helical" evidence="5">
    <location>
        <begin position="79"/>
        <end position="102"/>
    </location>
</feature>
<dbReference type="InterPro" id="IPR035952">
    <property type="entry name" value="Rhomboid-like_sf"/>
</dbReference>
<feature type="transmembrane region" description="Helical" evidence="5">
    <location>
        <begin position="139"/>
        <end position="160"/>
    </location>
</feature>
<accession>A0A2S5JEL7</accession>
<dbReference type="GO" id="GO:0006508">
    <property type="term" value="P:proteolysis"/>
    <property type="evidence" value="ECO:0007669"/>
    <property type="project" value="UniProtKB-KW"/>
</dbReference>
<protein>
    <submittedName>
        <fullName evidence="7">Membrane associated rhomboid family serine protease</fullName>
    </submittedName>
</protein>
<keyword evidence="7" id="KW-0645">Protease</keyword>
<dbReference type="Gene3D" id="1.20.1540.10">
    <property type="entry name" value="Rhomboid-like"/>
    <property type="match status" value="1"/>
</dbReference>
<evidence type="ECO:0000256" key="4">
    <source>
        <dbReference type="ARBA" id="ARBA00023136"/>
    </source>
</evidence>
<gene>
    <name evidence="7" type="ORF">LV82_02491</name>
</gene>
<keyword evidence="8" id="KW-1185">Reference proteome</keyword>
<evidence type="ECO:0000259" key="6">
    <source>
        <dbReference type="Pfam" id="PF01694"/>
    </source>
</evidence>
<dbReference type="InterPro" id="IPR022764">
    <property type="entry name" value="Peptidase_S54_rhomboid_dom"/>
</dbReference>
<keyword evidence="7" id="KW-0378">Hydrolase</keyword>
<keyword evidence="4 5" id="KW-0472">Membrane</keyword>
<evidence type="ECO:0000256" key="5">
    <source>
        <dbReference type="SAM" id="Phobius"/>
    </source>
</evidence>
<evidence type="ECO:0000256" key="3">
    <source>
        <dbReference type="ARBA" id="ARBA00022989"/>
    </source>
</evidence>